<keyword evidence="1" id="KW-0812">Transmembrane</keyword>
<dbReference type="Pfam" id="PF07863">
    <property type="entry name" value="CtnDOT_TraJ"/>
    <property type="match status" value="1"/>
</dbReference>
<feature type="transmembrane region" description="Helical" evidence="1">
    <location>
        <begin position="218"/>
        <end position="242"/>
    </location>
</feature>
<dbReference type="Proteomes" id="UP000305517">
    <property type="component" value="Unassembled WGS sequence"/>
</dbReference>
<reference evidence="3 4" key="1">
    <citation type="submission" date="2019-05" db="EMBL/GenBank/DDBJ databases">
        <title>Hymenobacter edaphi sp. nov., isolated from abandoned arsenic-contaminated farmland soil.</title>
        <authorList>
            <person name="Nie L."/>
        </authorList>
    </citation>
    <scope>NUCLEOTIDE SEQUENCE [LARGE SCALE GENOMIC DNA]</scope>
    <source>
        <strain evidence="3 4">1-3-3-8</strain>
    </source>
</reference>
<sequence>MDPTAIDLNMAAYEQKLEAIYTEMLTFTSLFINLGRAVGGIGALLFISSRVWGNIARAEPIDLFPLLRPFAIGLAILLFVPLCGALRGITMAVAHGTDDIRMGQIAEVNRLTATRDQLAADAKAKSDMAINEEYEKELGKLGALDVGRKASLAFNQVQYSVGQNFREWTKSILELGALAAKLAISLISTFLLVLLSVAGPLAFGIAIIPGFGGGLMKWFGYFLTISLWVPVANIYAAVLAHVQVTMLNENIRQLQAGGSVESADIAYLCMLVLAIVGYIFVPKAADMLIDGSGVGNAATSFITTTTATTAAVAGAAGGAGVRTGADVLGAGVGAGQGILGRAGAGENATRGEAFGQRAGAYVRDRLTPRKQS</sequence>
<dbReference type="InterPro" id="IPR012424">
    <property type="entry name" value="Conjugative_transposon_TraJ_C"/>
</dbReference>
<dbReference type="EMBL" id="VAJM01000018">
    <property type="protein sequence ID" value="TLM88518.1"/>
    <property type="molecule type" value="Genomic_DNA"/>
</dbReference>
<comment type="caution">
    <text evidence="3">The sequence shown here is derived from an EMBL/GenBank/DDBJ whole genome shotgun (WGS) entry which is preliminary data.</text>
</comment>
<dbReference type="AlphaFoldDB" id="A0A5R8WIC3"/>
<dbReference type="RefSeq" id="WP_138082100.1">
    <property type="nucleotide sequence ID" value="NZ_VAJM01000018.1"/>
</dbReference>
<evidence type="ECO:0000256" key="1">
    <source>
        <dbReference type="SAM" id="Phobius"/>
    </source>
</evidence>
<feature type="domain" description="Conjugative transposon TraJ C-terminal" evidence="2">
    <location>
        <begin position="10"/>
        <end position="333"/>
    </location>
</feature>
<organism evidence="3 4">
    <name type="scientific">Hymenobacter jeollabukensis</name>
    <dbReference type="NCBI Taxonomy" id="2025313"/>
    <lineage>
        <taxon>Bacteria</taxon>
        <taxon>Pseudomonadati</taxon>
        <taxon>Bacteroidota</taxon>
        <taxon>Cytophagia</taxon>
        <taxon>Cytophagales</taxon>
        <taxon>Hymenobacteraceae</taxon>
        <taxon>Hymenobacter</taxon>
    </lineage>
</organism>
<feature type="transmembrane region" description="Helical" evidence="1">
    <location>
        <begin position="25"/>
        <end position="47"/>
    </location>
</feature>
<name>A0A5R8WIC3_9BACT</name>
<evidence type="ECO:0000259" key="2">
    <source>
        <dbReference type="Pfam" id="PF07863"/>
    </source>
</evidence>
<keyword evidence="4" id="KW-1185">Reference proteome</keyword>
<dbReference type="OrthoDB" id="1147144at2"/>
<protein>
    <recommendedName>
        <fullName evidence="2">Conjugative transposon TraJ C-terminal domain-containing protein</fullName>
    </recommendedName>
</protein>
<evidence type="ECO:0000313" key="3">
    <source>
        <dbReference type="EMBL" id="TLM88518.1"/>
    </source>
</evidence>
<keyword evidence="1" id="KW-1133">Transmembrane helix</keyword>
<feature type="transmembrane region" description="Helical" evidence="1">
    <location>
        <begin position="67"/>
        <end position="86"/>
    </location>
</feature>
<feature type="transmembrane region" description="Helical" evidence="1">
    <location>
        <begin position="263"/>
        <end position="281"/>
    </location>
</feature>
<accession>A0A5R8WIC3</accession>
<proteinExistence type="predicted"/>
<feature type="transmembrane region" description="Helical" evidence="1">
    <location>
        <begin position="190"/>
        <end position="212"/>
    </location>
</feature>
<gene>
    <name evidence="3" type="ORF">FDY95_24460</name>
</gene>
<keyword evidence="1" id="KW-0472">Membrane</keyword>
<evidence type="ECO:0000313" key="4">
    <source>
        <dbReference type="Proteomes" id="UP000305517"/>
    </source>
</evidence>